<protein>
    <submittedName>
        <fullName evidence="1">Flagellin N-methylase</fullName>
    </submittedName>
</protein>
<keyword evidence="1" id="KW-0969">Cilium</keyword>
<evidence type="ECO:0000313" key="1">
    <source>
        <dbReference type="EMBL" id="QDT57410.1"/>
    </source>
</evidence>
<dbReference type="Proteomes" id="UP000315700">
    <property type="component" value="Chromosome"/>
</dbReference>
<dbReference type="InterPro" id="IPR005358">
    <property type="entry name" value="Puta_zinc/iron-chelating_dom"/>
</dbReference>
<dbReference type="PANTHER" id="PTHR35866">
    <property type="entry name" value="PUTATIVE-RELATED"/>
    <property type="match status" value="1"/>
</dbReference>
<accession>A0A517SMQ7</accession>
<keyword evidence="1" id="KW-0966">Cell projection</keyword>
<gene>
    <name evidence="1" type="ORF">Pan44_54790</name>
</gene>
<dbReference type="InParanoid" id="A0A517SMQ7"/>
<reference evidence="1 2" key="1">
    <citation type="submission" date="2019-02" db="EMBL/GenBank/DDBJ databases">
        <title>Deep-cultivation of Planctomycetes and their phenomic and genomic characterization uncovers novel biology.</title>
        <authorList>
            <person name="Wiegand S."/>
            <person name="Jogler M."/>
            <person name="Boedeker C."/>
            <person name="Pinto D."/>
            <person name="Vollmers J."/>
            <person name="Rivas-Marin E."/>
            <person name="Kohn T."/>
            <person name="Peeters S.H."/>
            <person name="Heuer A."/>
            <person name="Rast P."/>
            <person name="Oberbeckmann S."/>
            <person name="Bunk B."/>
            <person name="Jeske O."/>
            <person name="Meyerdierks A."/>
            <person name="Storesund J.E."/>
            <person name="Kallscheuer N."/>
            <person name="Luecker S."/>
            <person name="Lage O.M."/>
            <person name="Pohl T."/>
            <person name="Merkel B.J."/>
            <person name="Hornburger P."/>
            <person name="Mueller R.-W."/>
            <person name="Bruemmer F."/>
            <person name="Labrenz M."/>
            <person name="Spormann A.M."/>
            <person name="Op den Camp H."/>
            <person name="Overmann J."/>
            <person name="Amann R."/>
            <person name="Jetten M.S.M."/>
            <person name="Mascher T."/>
            <person name="Medema M.H."/>
            <person name="Devos D.P."/>
            <person name="Kaster A.-K."/>
            <person name="Ovreas L."/>
            <person name="Rohde M."/>
            <person name="Galperin M.Y."/>
            <person name="Jogler C."/>
        </authorList>
    </citation>
    <scope>NUCLEOTIDE SEQUENCE [LARGE SCALE GENOMIC DNA]</scope>
    <source>
        <strain evidence="1 2">Pan44</strain>
    </source>
</reference>
<keyword evidence="1" id="KW-0808">Transferase</keyword>
<name>A0A517SMQ7_9PLAN</name>
<keyword evidence="1" id="KW-0282">Flagellum</keyword>
<dbReference type="AlphaFoldDB" id="A0A517SMQ7"/>
<dbReference type="EMBL" id="CP036271">
    <property type="protein sequence ID" value="QDT57410.1"/>
    <property type="molecule type" value="Genomic_DNA"/>
</dbReference>
<organism evidence="1 2">
    <name type="scientific">Caulifigura coniformis</name>
    <dbReference type="NCBI Taxonomy" id="2527983"/>
    <lineage>
        <taxon>Bacteria</taxon>
        <taxon>Pseudomonadati</taxon>
        <taxon>Planctomycetota</taxon>
        <taxon>Planctomycetia</taxon>
        <taxon>Planctomycetales</taxon>
        <taxon>Planctomycetaceae</taxon>
        <taxon>Caulifigura</taxon>
    </lineage>
</organism>
<keyword evidence="1" id="KW-0489">Methyltransferase</keyword>
<dbReference type="GO" id="GO:0008168">
    <property type="term" value="F:methyltransferase activity"/>
    <property type="evidence" value="ECO:0007669"/>
    <property type="project" value="UniProtKB-KW"/>
</dbReference>
<keyword evidence="2" id="KW-1185">Reference proteome</keyword>
<evidence type="ECO:0000313" key="2">
    <source>
        <dbReference type="Proteomes" id="UP000315700"/>
    </source>
</evidence>
<dbReference type="GO" id="GO:0032259">
    <property type="term" value="P:methylation"/>
    <property type="evidence" value="ECO:0007669"/>
    <property type="project" value="UniProtKB-KW"/>
</dbReference>
<dbReference type="KEGG" id="ccos:Pan44_54790"/>
<dbReference type="PANTHER" id="PTHR35866:SF2">
    <property type="entry name" value="YKGJ FAMILY CYSTEINE CLUSTER PROTEIN"/>
    <property type="match status" value="1"/>
</dbReference>
<proteinExistence type="predicted"/>
<dbReference type="RefSeq" id="WP_197453693.1">
    <property type="nucleotide sequence ID" value="NZ_CP036271.1"/>
</dbReference>
<sequence length="421" mass="46704">MSLKLELPTLQNWSCHNCGGCCKQHGIFITEAEKERIESQGWNESNGVPRDQPIFVKMGGVVGKAWHRLAHKPDGGCVFLDEKGLCRIHAKFGEPAKPLACRIYPYAFHPTGKGVTIGLRFSCPSVVANVGQPVSKQRGELLELARQVVPANLEKAKPPAISPKETIPWPDFHRVIAALDDSFEDESEPFLQRLLATITWTTLLGDATFAKIQGERVDELLGILREAAWEATPESADEVQEPSAVGRTQFRLLAGHYARKDTYGSKDNTLLGRLRLLRSALKLTAGKGRLPAIQSTFREVPFEELEQPFGVPEGTDALFTRYFRVKIQGLSFCGPAYYHVPLVEGFQSLALVYPAVMWIGRWLAASHGRSTLAFEDVADALSIADHHHGYSPAFGTWGFRKRVRTLAELNDVAALSAWYSR</sequence>
<dbReference type="Pfam" id="PF03692">
    <property type="entry name" value="CxxCxxCC"/>
    <property type="match status" value="1"/>
</dbReference>